<feature type="region of interest" description="Disordered" evidence="1">
    <location>
        <begin position="47"/>
        <end position="84"/>
    </location>
</feature>
<keyword evidence="4" id="KW-1185">Reference proteome</keyword>
<protein>
    <submittedName>
        <fullName evidence="3">Uncharacterized protein</fullName>
    </submittedName>
</protein>
<evidence type="ECO:0000256" key="2">
    <source>
        <dbReference type="SAM" id="SignalP"/>
    </source>
</evidence>
<dbReference type="RefSeq" id="WP_166948816.1">
    <property type="nucleotide sequence ID" value="NZ_JAASQI010000001.1"/>
</dbReference>
<accession>A0ABX0V1H3</accession>
<sequence length="133" mass="14636">MRIYTKVSFIAAMFVTSVTTLVHAQQVATDAKAGVYAPANYTVLAQTSDQKAAPRANQRVDPKADQRQVPGKGQVVGPVRPVQPDAPFDPSLEYLCRQKGKAWVWRNGQCVPNRAVIGTEHNVLTPQQPLQQR</sequence>
<evidence type="ECO:0000313" key="3">
    <source>
        <dbReference type="EMBL" id="NIJ56931.1"/>
    </source>
</evidence>
<feature type="signal peptide" evidence="2">
    <location>
        <begin position="1"/>
        <end position="24"/>
    </location>
</feature>
<feature type="chain" id="PRO_5047425643" evidence="2">
    <location>
        <begin position="25"/>
        <end position="133"/>
    </location>
</feature>
<feature type="compositionally biased region" description="Low complexity" evidence="1">
    <location>
        <begin position="67"/>
        <end position="83"/>
    </location>
</feature>
<gene>
    <name evidence="3" type="ORF">FHS82_000744</name>
</gene>
<organism evidence="3 4">
    <name type="scientific">Pseudochelatococcus lubricantis</name>
    <dbReference type="NCBI Taxonomy" id="1538102"/>
    <lineage>
        <taxon>Bacteria</taxon>
        <taxon>Pseudomonadati</taxon>
        <taxon>Pseudomonadota</taxon>
        <taxon>Alphaproteobacteria</taxon>
        <taxon>Hyphomicrobiales</taxon>
        <taxon>Chelatococcaceae</taxon>
        <taxon>Pseudochelatococcus</taxon>
    </lineage>
</organism>
<name>A0ABX0V1H3_9HYPH</name>
<proteinExistence type="predicted"/>
<evidence type="ECO:0000313" key="4">
    <source>
        <dbReference type="Proteomes" id="UP001429580"/>
    </source>
</evidence>
<dbReference type="Proteomes" id="UP001429580">
    <property type="component" value="Unassembled WGS sequence"/>
</dbReference>
<reference evidence="3 4" key="1">
    <citation type="submission" date="2020-03" db="EMBL/GenBank/DDBJ databases">
        <title>Genomic Encyclopedia of Type Strains, Phase IV (KMG-IV): sequencing the most valuable type-strain genomes for metagenomic binning, comparative biology and taxonomic classification.</title>
        <authorList>
            <person name="Goeker M."/>
        </authorList>
    </citation>
    <scope>NUCLEOTIDE SEQUENCE [LARGE SCALE GENOMIC DNA]</scope>
    <source>
        <strain evidence="3 4">DSM 103870</strain>
    </source>
</reference>
<evidence type="ECO:0000256" key="1">
    <source>
        <dbReference type="SAM" id="MobiDB-lite"/>
    </source>
</evidence>
<comment type="caution">
    <text evidence="3">The sequence shown here is derived from an EMBL/GenBank/DDBJ whole genome shotgun (WGS) entry which is preliminary data.</text>
</comment>
<dbReference type="EMBL" id="JAASQI010000001">
    <property type="protein sequence ID" value="NIJ56931.1"/>
    <property type="molecule type" value="Genomic_DNA"/>
</dbReference>
<keyword evidence="2" id="KW-0732">Signal</keyword>